<organism evidence="1 2">
    <name type="scientific">Pistacia integerrima</name>
    <dbReference type="NCBI Taxonomy" id="434235"/>
    <lineage>
        <taxon>Eukaryota</taxon>
        <taxon>Viridiplantae</taxon>
        <taxon>Streptophyta</taxon>
        <taxon>Embryophyta</taxon>
        <taxon>Tracheophyta</taxon>
        <taxon>Spermatophyta</taxon>
        <taxon>Magnoliopsida</taxon>
        <taxon>eudicotyledons</taxon>
        <taxon>Gunneridae</taxon>
        <taxon>Pentapetalae</taxon>
        <taxon>rosids</taxon>
        <taxon>malvids</taxon>
        <taxon>Sapindales</taxon>
        <taxon>Anacardiaceae</taxon>
        <taxon>Pistacia</taxon>
    </lineage>
</organism>
<accession>A0ACC0XSX5</accession>
<sequence length="214" mass="24290">MPLLYSQRLNIGVMHSEFEIIVPGSQVPDWFFDYYSEGSSLRIGQRMVRCRGLALCAAFSVHNPKDFYPYKWMQLGCTVQTDITHTHAVSCTPCSTPKTCFSSMSVPLNSLAGTDHLWLFYISLSHLASNDIFYLRDVSFRDKTDESVKVKECGLRPVYDSDSDIEELIGASNNLSSNTIREVLNPDRLTVTSSIIKRSRDCCPDQQPYPKRLK</sequence>
<proteinExistence type="predicted"/>
<comment type="caution">
    <text evidence="1">The sequence shown here is derived from an EMBL/GenBank/DDBJ whole genome shotgun (WGS) entry which is preliminary data.</text>
</comment>
<evidence type="ECO:0000313" key="2">
    <source>
        <dbReference type="Proteomes" id="UP001163603"/>
    </source>
</evidence>
<dbReference type="Proteomes" id="UP001163603">
    <property type="component" value="Chromosome 10"/>
</dbReference>
<evidence type="ECO:0000313" key="1">
    <source>
        <dbReference type="EMBL" id="KAJ0024299.1"/>
    </source>
</evidence>
<dbReference type="EMBL" id="CM047745">
    <property type="protein sequence ID" value="KAJ0024299.1"/>
    <property type="molecule type" value="Genomic_DNA"/>
</dbReference>
<reference evidence="2" key="1">
    <citation type="journal article" date="2023" name="G3 (Bethesda)">
        <title>Genome assembly and association tests identify interacting loci associated with vigor, precocity, and sex in interspecific pistachio rootstocks.</title>
        <authorList>
            <person name="Palmer W."/>
            <person name="Jacygrad E."/>
            <person name="Sagayaradj S."/>
            <person name="Cavanaugh K."/>
            <person name="Han R."/>
            <person name="Bertier L."/>
            <person name="Beede B."/>
            <person name="Kafkas S."/>
            <person name="Golino D."/>
            <person name="Preece J."/>
            <person name="Michelmore R."/>
        </authorList>
    </citation>
    <scope>NUCLEOTIDE SEQUENCE [LARGE SCALE GENOMIC DNA]</scope>
</reference>
<gene>
    <name evidence="1" type="ORF">Pint_07128</name>
</gene>
<keyword evidence="2" id="KW-1185">Reference proteome</keyword>
<name>A0ACC0XSX5_9ROSI</name>
<protein>
    <submittedName>
        <fullName evidence="1">Uncharacterized protein</fullName>
    </submittedName>
</protein>